<dbReference type="PATRIC" id="fig|1653334.4.peg.3492"/>
<keyword evidence="8" id="KW-0997">Cell inner membrane</keyword>
<dbReference type="Proteomes" id="UP000182800">
    <property type="component" value="Unassembled WGS sequence"/>
</dbReference>
<proteinExistence type="inferred from homology"/>
<evidence type="ECO:0000256" key="2">
    <source>
        <dbReference type="ARBA" id="ARBA00010100"/>
    </source>
</evidence>
<feature type="transmembrane region" description="Helical" evidence="8">
    <location>
        <begin position="416"/>
        <end position="440"/>
    </location>
</feature>
<evidence type="ECO:0000313" key="12">
    <source>
        <dbReference type="Proteomes" id="UP000182800"/>
    </source>
</evidence>
<keyword evidence="3 8" id="KW-0813">Transport</keyword>
<keyword evidence="12" id="KW-1185">Reference proteome</keyword>
<feature type="transmembrane region" description="Helical" evidence="8">
    <location>
        <begin position="242"/>
        <end position="259"/>
    </location>
</feature>
<feature type="transmembrane region" description="Helical" evidence="8">
    <location>
        <begin position="218"/>
        <end position="236"/>
    </location>
</feature>
<dbReference type="RefSeq" id="WP_074444014.1">
    <property type="nucleotide sequence ID" value="NZ_FMBM01000001.1"/>
</dbReference>
<evidence type="ECO:0000313" key="11">
    <source>
        <dbReference type="Proteomes" id="UP000050497"/>
    </source>
</evidence>
<dbReference type="OrthoDB" id="9761056at2"/>
<comment type="function">
    <text evidence="8">Uptake of L-lactate across the membrane. Can also transport D-lactate and glycolate.</text>
</comment>
<reference evidence="9 11" key="1">
    <citation type="submission" date="2015-09" db="EMBL/GenBank/DDBJ databases">
        <title>Identification and resolution of microdiversity through metagenomic sequencing of parallel consortia.</title>
        <authorList>
            <person name="Nelson W.C."/>
            <person name="Romine M.F."/>
            <person name="Lindemann S.R."/>
        </authorList>
    </citation>
    <scope>NUCLEOTIDE SEQUENCE [LARGE SCALE GENOMIC DNA]</scope>
    <source>
        <strain evidence="9">HL-109</strain>
    </source>
</reference>
<protein>
    <recommendedName>
        <fullName evidence="8">L-lactate permease</fullName>
    </recommendedName>
</protein>
<keyword evidence="4" id="KW-1003">Cell membrane</keyword>
<feature type="transmembrane region" description="Helical" evidence="8">
    <location>
        <begin position="496"/>
        <end position="516"/>
    </location>
</feature>
<organism evidence="9 11">
    <name type="scientific">Saliniramus fredricksonii</name>
    <dbReference type="NCBI Taxonomy" id="1653334"/>
    <lineage>
        <taxon>Bacteria</taxon>
        <taxon>Pseudomonadati</taxon>
        <taxon>Pseudomonadota</taxon>
        <taxon>Alphaproteobacteria</taxon>
        <taxon>Hyphomicrobiales</taxon>
        <taxon>Salinarimonadaceae</taxon>
        <taxon>Saliniramus</taxon>
    </lineage>
</organism>
<evidence type="ECO:0000256" key="3">
    <source>
        <dbReference type="ARBA" id="ARBA00022448"/>
    </source>
</evidence>
<feature type="transmembrane region" description="Helical" evidence="8">
    <location>
        <begin position="294"/>
        <end position="316"/>
    </location>
</feature>
<feature type="transmembrane region" description="Helical" evidence="8">
    <location>
        <begin position="341"/>
        <end position="358"/>
    </location>
</feature>
<dbReference type="STRING" id="1653334.GA0071312_1253"/>
<comment type="caution">
    <text evidence="9">The sequence shown here is derived from an EMBL/GenBank/DDBJ whole genome shotgun (WGS) entry which is preliminary data.</text>
</comment>
<keyword evidence="5 8" id="KW-0812">Transmembrane</keyword>
<dbReference type="GO" id="GO:0015295">
    <property type="term" value="F:solute:proton symporter activity"/>
    <property type="evidence" value="ECO:0007669"/>
    <property type="project" value="TreeGrafter"/>
</dbReference>
<feature type="transmembrane region" description="Helical" evidence="8">
    <location>
        <begin position="58"/>
        <end position="78"/>
    </location>
</feature>
<evidence type="ECO:0000313" key="10">
    <source>
        <dbReference type="EMBL" id="SCC79940.1"/>
    </source>
</evidence>
<dbReference type="Pfam" id="PF02652">
    <property type="entry name" value="Lactate_perm"/>
    <property type="match status" value="1"/>
</dbReference>
<dbReference type="GO" id="GO:0005886">
    <property type="term" value="C:plasma membrane"/>
    <property type="evidence" value="ECO:0007669"/>
    <property type="project" value="UniProtKB-SubCell"/>
</dbReference>
<comment type="subcellular location">
    <subcellularLocation>
        <location evidence="8">Cell inner membrane</location>
        <topology evidence="8">Multi-pass membrane protein</topology>
    </subcellularLocation>
    <subcellularLocation>
        <location evidence="1">Cell membrane</location>
        <topology evidence="1">Multi-pass membrane protein</topology>
    </subcellularLocation>
</comment>
<gene>
    <name evidence="10" type="ORF">GA0071312_1253</name>
    <name evidence="9" type="ORF">HLUCCO17_10785</name>
</gene>
<keyword evidence="7 8" id="KW-0472">Membrane</keyword>
<evidence type="ECO:0000256" key="7">
    <source>
        <dbReference type="ARBA" id="ARBA00023136"/>
    </source>
</evidence>
<evidence type="ECO:0000256" key="6">
    <source>
        <dbReference type="ARBA" id="ARBA00022989"/>
    </source>
</evidence>
<feature type="transmembrane region" description="Helical" evidence="8">
    <location>
        <begin position="184"/>
        <end position="206"/>
    </location>
</feature>
<dbReference type="PANTHER" id="PTHR30003">
    <property type="entry name" value="L-LACTATE PERMEASE"/>
    <property type="match status" value="1"/>
</dbReference>
<dbReference type="GO" id="GO:0015129">
    <property type="term" value="F:lactate transmembrane transporter activity"/>
    <property type="evidence" value="ECO:0007669"/>
    <property type="project" value="UniProtKB-UniRule"/>
</dbReference>
<keyword evidence="6 8" id="KW-1133">Transmembrane helix</keyword>
<evidence type="ECO:0000313" key="9">
    <source>
        <dbReference type="EMBL" id="KPQ10542.1"/>
    </source>
</evidence>
<dbReference type="AlphaFoldDB" id="A0A0P8A5P1"/>
<reference evidence="10 12" key="2">
    <citation type="submission" date="2016-08" db="EMBL/GenBank/DDBJ databases">
        <authorList>
            <person name="Varghese N."/>
            <person name="Submissions Spin"/>
        </authorList>
    </citation>
    <scope>NUCLEOTIDE SEQUENCE [LARGE SCALE GENOMIC DNA]</scope>
    <source>
        <strain evidence="10 12">HL-109</strain>
    </source>
</reference>
<evidence type="ECO:0000256" key="5">
    <source>
        <dbReference type="ARBA" id="ARBA00022692"/>
    </source>
</evidence>
<dbReference type="EMBL" id="FMBM01000001">
    <property type="protein sequence ID" value="SCC79940.1"/>
    <property type="molecule type" value="Genomic_DNA"/>
</dbReference>
<dbReference type="PANTHER" id="PTHR30003:SF0">
    <property type="entry name" value="GLYCOLATE PERMEASE GLCA-RELATED"/>
    <property type="match status" value="1"/>
</dbReference>
<sequence length="517" mass="52691">MPALLAAAPLALIIALMLGLRWPAARAGLAGLAVALGVAYLGFGYGDAVLGEIGPARAGVFAFAEAGFTAATILWIIFPALCVYEIQKRSGAFDVIRAGLASVSTDRRVQVLLIAWFFALFMEGAAGFGTPVALAAPLLVSLGFAPLKAVTLALIGHAAGVSFGAVGTPIVAQADLTGISAQAIGQWTGLMHLLVGAVLVVLLMRVADDGRFVMRDSALAALAALCFLAPAALIAFAVGPELPTFAGAAIGAVIFVFALKRLGLERADEAAADDGAKRAESGGGNASERPGAKALLHAAAPYLVIVGLILASRMIVPLTEMLRAFSLAWSLPGGFSGRFEYLYHPGTMLMTGFILGALLQGRRLHDLLSAAGAAARRLAPVVVALLAMLAISRLMVHAQMIDTLAEAVARTGPIWPLFAAGVGGLGTFVTGSATASNILLSEFQMASARSLDLPAVIMLAAQSFGAALGNMACPHNIIAGGATVGLRGREGDVLRATLMPAVVYAALGGVVTLILVG</sequence>
<dbReference type="EMBL" id="LJSX01000015">
    <property type="protein sequence ID" value="KPQ10542.1"/>
    <property type="molecule type" value="Genomic_DNA"/>
</dbReference>
<feature type="transmembrane region" description="Helical" evidence="8">
    <location>
        <begin position="113"/>
        <end position="140"/>
    </location>
</feature>
<accession>A0A0P8A5P1</accession>
<evidence type="ECO:0000256" key="4">
    <source>
        <dbReference type="ARBA" id="ARBA00022475"/>
    </source>
</evidence>
<feature type="transmembrane region" description="Helical" evidence="8">
    <location>
        <begin position="29"/>
        <end position="46"/>
    </location>
</feature>
<evidence type="ECO:0000256" key="1">
    <source>
        <dbReference type="ARBA" id="ARBA00004651"/>
    </source>
</evidence>
<comment type="similarity">
    <text evidence="2 8">Belongs to the lactate permease family.</text>
</comment>
<dbReference type="Proteomes" id="UP000050497">
    <property type="component" value="Unassembled WGS sequence"/>
</dbReference>
<feature type="transmembrane region" description="Helical" evidence="8">
    <location>
        <begin position="378"/>
        <end position="396"/>
    </location>
</feature>
<name>A0A0P8A5P1_9HYPH</name>
<dbReference type="InterPro" id="IPR003804">
    <property type="entry name" value="Lactate_perm"/>
</dbReference>
<evidence type="ECO:0000256" key="8">
    <source>
        <dbReference type="RuleBase" id="RU365092"/>
    </source>
</evidence>